<proteinExistence type="inferred from homology"/>
<evidence type="ECO:0000313" key="2">
    <source>
        <dbReference type="EMBL" id="AZG36665.1"/>
    </source>
</evidence>
<gene>
    <name evidence="2" type="ORF">EGC80_18555</name>
</gene>
<dbReference type="Proteomes" id="UP000273778">
    <property type="component" value="Chromosome"/>
</dbReference>
<organism evidence="2 3">
    <name type="scientific">Shewanella psychromarinicola</name>
    <dbReference type="NCBI Taxonomy" id="2487742"/>
    <lineage>
        <taxon>Bacteria</taxon>
        <taxon>Pseudomonadati</taxon>
        <taxon>Pseudomonadota</taxon>
        <taxon>Gammaproteobacteria</taxon>
        <taxon>Alteromonadales</taxon>
        <taxon>Shewanellaceae</taxon>
        <taxon>Shewanella</taxon>
    </lineage>
</organism>
<name>A0ABM7C2L3_9GAMM</name>
<evidence type="ECO:0000313" key="3">
    <source>
        <dbReference type="Proteomes" id="UP000273778"/>
    </source>
</evidence>
<dbReference type="PANTHER" id="PTHR11215:SF1">
    <property type="entry name" value="MYG1 EXONUCLEASE"/>
    <property type="match status" value="1"/>
</dbReference>
<dbReference type="EMBL" id="CP034073">
    <property type="protein sequence ID" value="AZG36665.1"/>
    <property type="molecule type" value="Genomic_DNA"/>
</dbReference>
<protein>
    <submittedName>
        <fullName evidence="2">MYG1 family protein</fullName>
    </submittedName>
</protein>
<dbReference type="PANTHER" id="PTHR11215">
    <property type="entry name" value="METAL DEPENDENT HYDROLASE - RELATED"/>
    <property type="match status" value="1"/>
</dbReference>
<keyword evidence="3" id="KW-1185">Reference proteome</keyword>
<dbReference type="InterPro" id="IPR003226">
    <property type="entry name" value="MYG1_exonuclease"/>
</dbReference>
<evidence type="ECO:0000256" key="1">
    <source>
        <dbReference type="ARBA" id="ARBA00010105"/>
    </source>
</evidence>
<sequence>MMKIFGTHSGAFHADDVFAIAALSMLHPEYEIHRSRDPKVWAKCDYLVDVGGYYNHDEKVYDHHFKNGPTYDDGLKMSSIGLIWSHYGTEICGCPDIADRISRRLIRQFDAIDNGVTLTHHIEDFSDVREISLSGSISMMNPQDHSKTDDVFEGEVVRARLMLQTAIAQAKHWIDSREGVELALNVAHNEKRSYIIVPEDCKWIEHLFNSNGNETILYAIFPNGEKWYARTVPSAPGEFSNRKDFPTSWAGLSDEAFSKVAQIPDGVFCHHGLFICATGSLQSTMKLVADAIKA</sequence>
<dbReference type="Pfam" id="PF03690">
    <property type="entry name" value="MYG1_exonuc"/>
    <property type="match status" value="1"/>
</dbReference>
<reference evidence="2 3" key="1">
    <citation type="submission" date="2018-11" db="EMBL/GenBank/DDBJ databases">
        <title>Shewanella sp. M2.</title>
        <authorList>
            <person name="Hwang Y.J."/>
            <person name="Hwang C.Y."/>
        </authorList>
    </citation>
    <scope>NUCLEOTIDE SEQUENCE [LARGE SCALE GENOMIC DNA]</scope>
    <source>
        <strain evidence="2 3">M2</strain>
    </source>
</reference>
<comment type="similarity">
    <text evidence="1">Belongs to the MYG1 family.</text>
</comment>
<accession>A0ABM7C2L3</accession>